<dbReference type="Proteomes" id="UP000294257">
    <property type="component" value="Unassembled WGS sequence"/>
</dbReference>
<feature type="binding site" evidence="4">
    <location>
        <position position="136"/>
    </location>
    <ligand>
        <name>Zn(2+)</name>
        <dbReference type="ChEBI" id="CHEBI:29105"/>
    </ligand>
</feature>
<evidence type="ECO:0000256" key="4">
    <source>
        <dbReference type="PROSITE-ProRule" id="PRU00236"/>
    </source>
</evidence>
<keyword evidence="3" id="KW-0520">NAD</keyword>
<dbReference type="OrthoDB" id="9800582at2"/>
<dbReference type="EMBL" id="SGWQ01000003">
    <property type="protein sequence ID" value="RZS41178.1"/>
    <property type="molecule type" value="Genomic_DNA"/>
</dbReference>
<dbReference type="Gene3D" id="3.40.50.1220">
    <property type="entry name" value="TPP-binding domain"/>
    <property type="match status" value="1"/>
</dbReference>
<sequence>MTELDQAAELIASADALLVCAGAGIGVDSGLPDFRGDEGFWRAYPPYERLGLRFVELADPVHFAQDPELAWGFYGHRLELYRNTVPHKGFEILRRWGEWRGGARVFTSNVDGQFQRAGFADDHVAEVHGSIHHLQCLGPCRQDVWPAKVDIEVDHDTMRAVGELPSCSTCGSLARPNILMFGDFEWVAGRSEGGLRSLAEWRRGLRDARLAVIEIGAGNAIPTVRRQAELASAATGSLIRINPREPDVRHGRGISLAMGALEALSELDRRL</sequence>
<proteinExistence type="predicted"/>
<dbReference type="GO" id="GO:0017136">
    <property type="term" value="F:histone deacetylase activity, NAD-dependent"/>
    <property type="evidence" value="ECO:0007669"/>
    <property type="project" value="TreeGrafter"/>
</dbReference>
<evidence type="ECO:0000256" key="3">
    <source>
        <dbReference type="ARBA" id="ARBA00023027"/>
    </source>
</evidence>
<reference evidence="6 7" key="1">
    <citation type="submission" date="2019-02" db="EMBL/GenBank/DDBJ databases">
        <title>Genomic Encyclopedia of Type Strains, Phase IV (KMG-IV): sequencing the most valuable type-strain genomes for metagenomic binning, comparative biology and taxonomic classification.</title>
        <authorList>
            <person name="Goeker M."/>
        </authorList>
    </citation>
    <scope>NUCLEOTIDE SEQUENCE [LARGE SCALE GENOMIC DNA]</scope>
    <source>
        <strain evidence="6 7">DSM 101727</strain>
    </source>
</reference>
<dbReference type="InterPro" id="IPR050134">
    <property type="entry name" value="NAD-dep_sirtuin_deacylases"/>
</dbReference>
<dbReference type="GO" id="GO:0046872">
    <property type="term" value="F:metal ion binding"/>
    <property type="evidence" value="ECO:0007669"/>
    <property type="project" value="UniProtKB-KW"/>
</dbReference>
<accession>A0A4Q7KVU7</accession>
<dbReference type="Gene3D" id="3.30.1600.10">
    <property type="entry name" value="SIR2/SIRT2 'Small Domain"/>
    <property type="match status" value="1"/>
</dbReference>
<dbReference type="InterPro" id="IPR026591">
    <property type="entry name" value="Sirtuin_cat_small_dom_sf"/>
</dbReference>
<dbReference type="PROSITE" id="PS50305">
    <property type="entry name" value="SIRTUIN"/>
    <property type="match status" value="1"/>
</dbReference>
<dbReference type="InterPro" id="IPR026590">
    <property type="entry name" value="Ssirtuin_cat_dom"/>
</dbReference>
<feature type="binding site" evidence="4">
    <location>
        <position position="140"/>
    </location>
    <ligand>
        <name>Zn(2+)</name>
        <dbReference type="ChEBI" id="CHEBI:29105"/>
    </ligand>
</feature>
<dbReference type="PANTHER" id="PTHR11085:SF4">
    <property type="entry name" value="NAD-DEPENDENT PROTEIN DEACYLASE"/>
    <property type="match status" value="1"/>
</dbReference>
<keyword evidence="2" id="KW-0808">Transferase</keyword>
<dbReference type="InterPro" id="IPR029035">
    <property type="entry name" value="DHS-like_NAD/FAD-binding_dom"/>
</dbReference>
<keyword evidence="7" id="KW-1185">Reference proteome</keyword>
<evidence type="ECO:0000256" key="2">
    <source>
        <dbReference type="ARBA" id="ARBA00022679"/>
    </source>
</evidence>
<comment type="caution">
    <text evidence="6">The sequence shown here is derived from an EMBL/GenBank/DDBJ whole genome shotgun (WGS) entry which is preliminary data.</text>
</comment>
<dbReference type="PANTHER" id="PTHR11085">
    <property type="entry name" value="NAD-DEPENDENT PROTEIN DEACYLASE SIRTUIN-5, MITOCHONDRIAL-RELATED"/>
    <property type="match status" value="1"/>
</dbReference>
<dbReference type="EC" id="2.3.1.286" evidence="1"/>
<evidence type="ECO:0000313" key="7">
    <source>
        <dbReference type="Proteomes" id="UP000294257"/>
    </source>
</evidence>
<feature type="binding site" evidence="4">
    <location>
        <position position="170"/>
    </location>
    <ligand>
        <name>Zn(2+)</name>
        <dbReference type="ChEBI" id="CHEBI:29105"/>
    </ligand>
</feature>
<keyword evidence="4" id="KW-0862">Zinc</keyword>
<evidence type="ECO:0000259" key="5">
    <source>
        <dbReference type="PROSITE" id="PS50305"/>
    </source>
</evidence>
<evidence type="ECO:0000256" key="1">
    <source>
        <dbReference type="ARBA" id="ARBA00012928"/>
    </source>
</evidence>
<dbReference type="InterPro" id="IPR003000">
    <property type="entry name" value="Sirtuin"/>
</dbReference>
<protein>
    <recommendedName>
        <fullName evidence="1">protein acetyllysine N-acetyltransferase</fullName>
        <ecNumber evidence="1">2.3.1.286</ecNumber>
    </recommendedName>
</protein>
<dbReference type="SUPFAM" id="SSF52467">
    <property type="entry name" value="DHS-like NAD/FAD-binding domain"/>
    <property type="match status" value="1"/>
</dbReference>
<dbReference type="AlphaFoldDB" id="A0A4Q7KVU7"/>
<organism evidence="6 7">
    <name type="scientific">Herbihabitans rhizosphaerae</name>
    <dbReference type="NCBI Taxonomy" id="1872711"/>
    <lineage>
        <taxon>Bacteria</taxon>
        <taxon>Bacillati</taxon>
        <taxon>Actinomycetota</taxon>
        <taxon>Actinomycetes</taxon>
        <taxon>Pseudonocardiales</taxon>
        <taxon>Pseudonocardiaceae</taxon>
        <taxon>Herbihabitans</taxon>
    </lineage>
</organism>
<feature type="binding site" evidence="4">
    <location>
        <position position="167"/>
    </location>
    <ligand>
        <name>Zn(2+)</name>
        <dbReference type="ChEBI" id="CHEBI:29105"/>
    </ligand>
</feature>
<evidence type="ECO:0000313" key="6">
    <source>
        <dbReference type="EMBL" id="RZS41178.1"/>
    </source>
</evidence>
<dbReference type="RefSeq" id="WP_130344128.1">
    <property type="nucleotide sequence ID" value="NZ_SGWQ01000003.1"/>
</dbReference>
<keyword evidence="4" id="KW-0479">Metal-binding</keyword>
<feature type="domain" description="Deacetylase sirtuin-type" evidence="5">
    <location>
        <begin position="1"/>
        <end position="271"/>
    </location>
</feature>
<dbReference type="GO" id="GO:0070403">
    <property type="term" value="F:NAD+ binding"/>
    <property type="evidence" value="ECO:0007669"/>
    <property type="project" value="InterPro"/>
</dbReference>
<feature type="active site" description="Proton acceptor" evidence="4">
    <location>
        <position position="128"/>
    </location>
</feature>
<gene>
    <name evidence="6" type="ORF">EV193_103498</name>
</gene>
<dbReference type="Pfam" id="PF02146">
    <property type="entry name" value="SIR2"/>
    <property type="match status" value="1"/>
</dbReference>
<name>A0A4Q7KVU7_9PSEU</name>